<evidence type="ECO:0000259" key="1">
    <source>
        <dbReference type="Pfam" id="PF23061"/>
    </source>
</evidence>
<feature type="domain" description="M02D8-5-like second CUB" evidence="1">
    <location>
        <begin position="26"/>
        <end position="137"/>
    </location>
</feature>
<dbReference type="Pfam" id="PF23064">
    <property type="entry name" value="CUB_M02D8_5_5th"/>
    <property type="match status" value="1"/>
</dbReference>
<dbReference type="AlphaFoldDB" id="A0A2G9UNY7"/>
<evidence type="ECO:0000259" key="2">
    <source>
        <dbReference type="Pfam" id="PF23064"/>
    </source>
</evidence>
<keyword evidence="4" id="KW-1185">Reference proteome</keyword>
<dbReference type="InterPro" id="IPR059046">
    <property type="entry name" value="CUB_M02D8_5_2nd"/>
</dbReference>
<dbReference type="Proteomes" id="UP000230423">
    <property type="component" value="Unassembled WGS sequence"/>
</dbReference>
<gene>
    <name evidence="3" type="ORF">TELCIR_06212</name>
</gene>
<reference evidence="3 4" key="1">
    <citation type="submission" date="2015-09" db="EMBL/GenBank/DDBJ databases">
        <title>Draft genome of the parasitic nematode Teladorsagia circumcincta isolate WARC Sus (inbred).</title>
        <authorList>
            <person name="Mitreva M."/>
        </authorList>
    </citation>
    <scope>NUCLEOTIDE SEQUENCE [LARGE SCALE GENOMIC DNA]</scope>
    <source>
        <strain evidence="3 4">S</strain>
    </source>
</reference>
<proteinExistence type="predicted"/>
<protein>
    <recommendedName>
        <fullName evidence="5">CUB domain protein</fullName>
    </recommendedName>
</protein>
<dbReference type="EMBL" id="KZ345823">
    <property type="protein sequence ID" value="PIO71873.1"/>
    <property type="molecule type" value="Genomic_DNA"/>
</dbReference>
<evidence type="ECO:0008006" key="5">
    <source>
        <dbReference type="Google" id="ProtNLM"/>
    </source>
</evidence>
<evidence type="ECO:0000313" key="4">
    <source>
        <dbReference type="Proteomes" id="UP000230423"/>
    </source>
</evidence>
<dbReference type="Pfam" id="PF23061">
    <property type="entry name" value="CUB_M02D8_5_2nd"/>
    <property type="match status" value="1"/>
</dbReference>
<evidence type="ECO:0000313" key="3">
    <source>
        <dbReference type="EMBL" id="PIO71873.1"/>
    </source>
</evidence>
<sequence>MVRRKGTKATALHWPTNLNRRAYFQCNSTVDLENGTPFFLVSQNYPYSPFDYSYCTVTFNSEDAIRLAIYDLVTIDAVVFEGPNLSEEPARISLSGRHVTDDEPVALYFSKSVTVSFAFRNTSTYYTRGFYILVDSYTRMQYETEKCCDVMLIDGIAPPPYNVTIYFFTPTYGINLDVYDGVDADADAIYTRWLYDKLDGAAPKISSTGQHILIRIRPNIYNTKATLDFQAMVTDWQPGVPLDKRPRSIKWDCGYIGKHITSRALQRIDYKCLPHR</sequence>
<accession>A0A2G9UNY7</accession>
<dbReference type="OrthoDB" id="5868910at2759"/>
<name>A0A2G9UNY7_TELCI</name>
<organism evidence="3 4">
    <name type="scientific">Teladorsagia circumcincta</name>
    <name type="common">Brown stomach worm</name>
    <name type="synonym">Ostertagia circumcincta</name>
    <dbReference type="NCBI Taxonomy" id="45464"/>
    <lineage>
        <taxon>Eukaryota</taxon>
        <taxon>Metazoa</taxon>
        <taxon>Ecdysozoa</taxon>
        <taxon>Nematoda</taxon>
        <taxon>Chromadorea</taxon>
        <taxon>Rhabditida</taxon>
        <taxon>Rhabditina</taxon>
        <taxon>Rhabditomorpha</taxon>
        <taxon>Strongyloidea</taxon>
        <taxon>Trichostrongylidae</taxon>
        <taxon>Teladorsagia</taxon>
    </lineage>
</organism>
<dbReference type="InterPro" id="IPR059048">
    <property type="entry name" value="CUB_M02D8_5_5th"/>
</dbReference>
<feature type="domain" description="M02D8-5-like fifth CUB" evidence="2">
    <location>
        <begin position="160"/>
        <end position="235"/>
    </location>
</feature>